<keyword evidence="2" id="KW-1185">Reference proteome</keyword>
<comment type="caution">
    <text evidence="1">The sequence shown here is derived from an EMBL/GenBank/DDBJ whole genome shotgun (WGS) entry which is preliminary data.</text>
</comment>
<evidence type="ECO:0000313" key="2">
    <source>
        <dbReference type="Proteomes" id="UP001349262"/>
    </source>
</evidence>
<reference evidence="1 2" key="1">
    <citation type="journal article" date="2012" name="Genet. Mol. Biol.">
        <title>Analysis of 16S rRNA and mxaF genes revealing insights into Methylobacterium niche-specific plant association.</title>
        <authorList>
            <person name="Dourado M.N."/>
            <person name="Andreote F.D."/>
            <person name="Dini-Andreote F."/>
            <person name="Conti R."/>
            <person name="Araujo J.M."/>
            <person name="Araujo W.L."/>
        </authorList>
    </citation>
    <scope>NUCLEOTIDE SEQUENCE [LARGE SCALE GENOMIC DNA]</scope>
    <source>
        <strain evidence="1 2">SR1.6/4</strain>
    </source>
</reference>
<gene>
    <name evidence="1" type="ORF">MRSR164_13110</name>
</gene>
<sequence length="91" mass="10252">MIWSHKRVSEDEVRSITLLFREQAVSFDPSGQMLLVAVAEDGRSQHLWVRVPDLDLLASYYGFSLCTRAELPLAPALLAGCPEQFARLFQS</sequence>
<dbReference type="Proteomes" id="UP001349262">
    <property type="component" value="Unassembled WGS sequence"/>
</dbReference>
<evidence type="ECO:0000313" key="1">
    <source>
        <dbReference type="EMBL" id="MEE7457677.1"/>
    </source>
</evidence>
<name>A0ABU7TAR2_9HYPH</name>
<protein>
    <submittedName>
        <fullName evidence="1">Uncharacterized protein</fullName>
    </submittedName>
</protein>
<dbReference type="EMBL" id="MLBY01000004">
    <property type="protein sequence ID" value="MEE7457677.1"/>
    <property type="molecule type" value="Genomic_DNA"/>
</dbReference>
<organism evidence="1 2">
    <name type="scientific">Methylobacterium radiotolerans</name>
    <dbReference type="NCBI Taxonomy" id="31998"/>
    <lineage>
        <taxon>Bacteria</taxon>
        <taxon>Pseudomonadati</taxon>
        <taxon>Pseudomonadota</taxon>
        <taxon>Alphaproteobacteria</taxon>
        <taxon>Hyphomicrobiales</taxon>
        <taxon>Methylobacteriaceae</taxon>
        <taxon>Methylobacterium</taxon>
    </lineage>
</organism>
<accession>A0ABU7TAR2</accession>
<proteinExistence type="predicted"/>